<sequence>MFWSSSLLHKYVQDAIRNYETNQSIRLLN</sequence>
<dbReference type="EMBL" id="GBRH01165862">
    <property type="protein sequence ID" value="JAE32034.1"/>
    <property type="molecule type" value="Transcribed_RNA"/>
</dbReference>
<organism evidence="1">
    <name type="scientific">Arundo donax</name>
    <name type="common">Giant reed</name>
    <name type="synonym">Donax arundinaceus</name>
    <dbReference type="NCBI Taxonomy" id="35708"/>
    <lineage>
        <taxon>Eukaryota</taxon>
        <taxon>Viridiplantae</taxon>
        <taxon>Streptophyta</taxon>
        <taxon>Embryophyta</taxon>
        <taxon>Tracheophyta</taxon>
        <taxon>Spermatophyta</taxon>
        <taxon>Magnoliopsida</taxon>
        <taxon>Liliopsida</taxon>
        <taxon>Poales</taxon>
        <taxon>Poaceae</taxon>
        <taxon>PACMAD clade</taxon>
        <taxon>Arundinoideae</taxon>
        <taxon>Arundineae</taxon>
        <taxon>Arundo</taxon>
    </lineage>
</organism>
<evidence type="ECO:0000313" key="1">
    <source>
        <dbReference type="EMBL" id="JAE32034.1"/>
    </source>
</evidence>
<proteinExistence type="predicted"/>
<reference evidence="1" key="2">
    <citation type="journal article" date="2015" name="Data Brief">
        <title>Shoot transcriptome of the giant reed, Arundo donax.</title>
        <authorList>
            <person name="Barrero R.A."/>
            <person name="Guerrero F.D."/>
            <person name="Moolhuijzen P."/>
            <person name="Goolsby J.A."/>
            <person name="Tidwell J."/>
            <person name="Bellgard S.E."/>
            <person name="Bellgard M.I."/>
        </authorList>
    </citation>
    <scope>NUCLEOTIDE SEQUENCE</scope>
    <source>
        <tissue evidence="1">Shoot tissue taken approximately 20 cm above the soil surface</tissue>
    </source>
</reference>
<accession>A0A0A9H8A3</accession>
<protein>
    <submittedName>
        <fullName evidence="1">Uncharacterized protein</fullName>
    </submittedName>
</protein>
<name>A0A0A9H8A3_ARUDO</name>
<dbReference type="AlphaFoldDB" id="A0A0A9H8A3"/>
<reference evidence="1" key="1">
    <citation type="submission" date="2014-09" db="EMBL/GenBank/DDBJ databases">
        <authorList>
            <person name="Magalhaes I.L.F."/>
            <person name="Oliveira U."/>
            <person name="Santos F.R."/>
            <person name="Vidigal T.H.D.A."/>
            <person name="Brescovit A.D."/>
            <person name="Santos A.J."/>
        </authorList>
    </citation>
    <scope>NUCLEOTIDE SEQUENCE</scope>
    <source>
        <tissue evidence="1">Shoot tissue taken approximately 20 cm above the soil surface</tissue>
    </source>
</reference>